<dbReference type="PRINTS" id="PR00344">
    <property type="entry name" value="BCTRLSENSOR"/>
</dbReference>
<accession>A0ABU0EFK5</accession>
<feature type="compositionally biased region" description="Basic and acidic residues" evidence="9">
    <location>
        <begin position="8"/>
        <end position="27"/>
    </location>
</feature>
<dbReference type="SUPFAM" id="SSF52172">
    <property type="entry name" value="CheY-like"/>
    <property type="match status" value="1"/>
</dbReference>
<dbReference type="SUPFAM" id="SSF55781">
    <property type="entry name" value="GAF domain-like"/>
    <property type="match status" value="2"/>
</dbReference>
<dbReference type="SUPFAM" id="SSF47384">
    <property type="entry name" value="Homodimeric domain of signal transducing histidine kinase"/>
    <property type="match status" value="1"/>
</dbReference>
<keyword evidence="5" id="KW-0808">Transferase</keyword>
<dbReference type="EMBL" id="JAUSVB010000002">
    <property type="protein sequence ID" value="MDQ0373597.1"/>
    <property type="molecule type" value="Genomic_DNA"/>
</dbReference>
<evidence type="ECO:0000313" key="13">
    <source>
        <dbReference type="Proteomes" id="UP001239626"/>
    </source>
</evidence>
<dbReference type="Gene3D" id="3.30.450.40">
    <property type="match status" value="2"/>
</dbReference>
<dbReference type="InterPro" id="IPR036890">
    <property type="entry name" value="HATPase_C_sf"/>
</dbReference>
<feature type="modified residue" description="4-aspartylphosphate" evidence="8">
    <location>
        <position position="707"/>
    </location>
</feature>
<dbReference type="InterPro" id="IPR004358">
    <property type="entry name" value="Sig_transdc_His_kin-like_C"/>
</dbReference>
<keyword evidence="7" id="KW-0902">Two-component regulatory system</keyword>
<dbReference type="Gene3D" id="1.10.287.130">
    <property type="match status" value="1"/>
</dbReference>
<dbReference type="SMART" id="SM00448">
    <property type="entry name" value="REC"/>
    <property type="match status" value="1"/>
</dbReference>
<gene>
    <name evidence="12" type="ORF">J2X26_001908</name>
</gene>
<dbReference type="PANTHER" id="PTHR43047:SF63">
    <property type="entry name" value="HISTIDINE KINASE"/>
    <property type="match status" value="1"/>
</dbReference>
<evidence type="ECO:0000259" key="11">
    <source>
        <dbReference type="PROSITE" id="PS50110"/>
    </source>
</evidence>
<dbReference type="InterPro" id="IPR011006">
    <property type="entry name" value="CheY-like_superfamily"/>
</dbReference>
<dbReference type="Proteomes" id="UP001239626">
    <property type="component" value="Unassembled WGS sequence"/>
</dbReference>
<dbReference type="SMART" id="SM00065">
    <property type="entry name" value="GAF"/>
    <property type="match status" value="2"/>
</dbReference>
<evidence type="ECO:0000256" key="5">
    <source>
        <dbReference type="ARBA" id="ARBA00022679"/>
    </source>
</evidence>
<dbReference type="InterPro" id="IPR029016">
    <property type="entry name" value="GAF-like_dom_sf"/>
</dbReference>
<name>A0ABU0EFK5_9CELL</name>
<dbReference type="Gene3D" id="3.40.50.2300">
    <property type="match status" value="1"/>
</dbReference>
<dbReference type="Pfam" id="PF01590">
    <property type="entry name" value="GAF"/>
    <property type="match status" value="1"/>
</dbReference>
<feature type="region of interest" description="Disordered" evidence="9">
    <location>
        <begin position="1"/>
        <end position="47"/>
    </location>
</feature>
<evidence type="ECO:0000313" key="12">
    <source>
        <dbReference type="EMBL" id="MDQ0373597.1"/>
    </source>
</evidence>
<proteinExistence type="predicted"/>
<dbReference type="Pfam" id="PF02518">
    <property type="entry name" value="HATPase_c"/>
    <property type="match status" value="1"/>
</dbReference>
<dbReference type="InterPro" id="IPR001789">
    <property type="entry name" value="Sig_transdc_resp-reg_receiver"/>
</dbReference>
<dbReference type="RefSeq" id="WP_307491731.1">
    <property type="nucleotide sequence ID" value="NZ_JAUSVB010000002.1"/>
</dbReference>
<keyword evidence="4 8" id="KW-0597">Phosphoprotein</keyword>
<evidence type="ECO:0000256" key="7">
    <source>
        <dbReference type="ARBA" id="ARBA00023012"/>
    </source>
</evidence>
<dbReference type="SMART" id="SM00387">
    <property type="entry name" value="HATPase_c"/>
    <property type="match status" value="1"/>
</dbReference>
<evidence type="ECO:0000256" key="4">
    <source>
        <dbReference type="ARBA" id="ARBA00022553"/>
    </source>
</evidence>
<keyword evidence="13" id="KW-1185">Reference proteome</keyword>
<dbReference type="SUPFAM" id="SSF55874">
    <property type="entry name" value="ATPase domain of HSP90 chaperone/DNA topoisomerase II/histidine kinase"/>
    <property type="match status" value="1"/>
</dbReference>
<dbReference type="Pfam" id="PF13185">
    <property type="entry name" value="GAF_2"/>
    <property type="match status" value="1"/>
</dbReference>
<dbReference type="Gene3D" id="3.30.565.10">
    <property type="entry name" value="Histidine kinase-like ATPase, C-terminal domain"/>
    <property type="match status" value="1"/>
</dbReference>
<dbReference type="PANTHER" id="PTHR43047">
    <property type="entry name" value="TWO-COMPONENT HISTIDINE PROTEIN KINASE"/>
    <property type="match status" value="1"/>
</dbReference>
<keyword evidence="6 12" id="KW-0418">Kinase</keyword>
<dbReference type="InterPro" id="IPR036097">
    <property type="entry name" value="HisK_dim/P_sf"/>
</dbReference>
<evidence type="ECO:0000256" key="6">
    <source>
        <dbReference type="ARBA" id="ARBA00022777"/>
    </source>
</evidence>
<reference evidence="12 13" key="1">
    <citation type="submission" date="2023-07" db="EMBL/GenBank/DDBJ databases">
        <title>Sorghum-associated microbial communities from plants grown in Nebraska, USA.</title>
        <authorList>
            <person name="Schachtman D."/>
        </authorList>
    </citation>
    <scope>NUCLEOTIDE SEQUENCE [LARGE SCALE GENOMIC DNA]</scope>
    <source>
        <strain evidence="12 13">BE332</strain>
    </source>
</reference>
<evidence type="ECO:0000256" key="9">
    <source>
        <dbReference type="SAM" id="MobiDB-lite"/>
    </source>
</evidence>
<evidence type="ECO:0000256" key="8">
    <source>
        <dbReference type="PROSITE-ProRule" id="PRU00169"/>
    </source>
</evidence>
<organism evidence="12 13">
    <name type="scientific">Cellulomonas humilata</name>
    <dbReference type="NCBI Taxonomy" id="144055"/>
    <lineage>
        <taxon>Bacteria</taxon>
        <taxon>Bacillati</taxon>
        <taxon>Actinomycetota</taxon>
        <taxon>Actinomycetes</taxon>
        <taxon>Micrococcales</taxon>
        <taxon>Cellulomonadaceae</taxon>
        <taxon>Cellulomonas</taxon>
    </lineage>
</organism>
<dbReference type="InterPro" id="IPR003018">
    <property type="entry name" value="GAF"/>
</dbReference>
<dbReference type="Pfam" id="PF00072">
    <property type="entry name" value="Response_reg"/>
    <property type="match status" value="1"/>
</dbReference>
<comment type="catalytic activity">
    <reaction evidence="1">
        <text>ATP + protein L-histidine = ADP + protein N-phospho-L-histidine.</text>
        <dbReference type="EC" id="2.7.13.3"/>
    </reaction>
</comment>
<dbReference type="SMART" id="SM00388">
    <property type="entry name" value="HisKA"/>
    <property type="match status" value="1"/>
</dbReference>
<dbReference type="InterPro" id="IPR003661">
    <property type="entry name" value="HisK_dim/P_dom"/>
</dbReference>
<feature type="domain" description="Response regulatory" evidence="11">
    <location>
        <begin position="658"/>
        <end position="771"/>
    </location>
</feature>
<dbReference type="GO" id="GO:0016301">
    <property type="term" value="F:kinase activity"/>
    <property type="evidence" value="ECO:0007669"/>
    <property type="project" value="UniProtKB-KW"/>
</dbReference>
<feature type="domain" description="Histidine kinase" evidence="10">
    <location>
        <begin position="426"/>
        <end position="644"/>
    </location>
</feature>
<protein>
    <recommendedName>
        <fullName evidence="3">histidine kinase</fullName>
        <ecNumber evidence="3">2.7.13.3</ecNumber>
    </recommendedName>
</protein>
<dbReference type="CDD" id="cd00082">
    <property type="entry name" value="HisKA"/>
    <property type="match status" value="1"/>
</dbReference>
<dbReference type="PROSITE" id="PS50110">
    <property type="entry name" value="RESPONSE_REGULATORY"/>
    <property type="match status" value="1"/>
</dbReference>
<dbReference type="InterPro" id="IPR005467">
    <property type="entry name" value="His_kinase_dom"/>
</dbReference>
<sequence>MARPDAGALEHDVGRGTVRRGDSKTARDSTPPGEGRPTMAGHGAADEAELERLRRARDDATDQFTAANAVLTALGRSAMDPDAVLDTIVDSARRLCRAQAAQVYLIDGDSFTLASSVGVTDAFRRHLEAHPIRVDRDTMVGRAATDHSVQQIADAQEDPAYRRRDIQEIAGFRTVIAAPMLLDDEVVGALSLLRSDVDPFDASGSALLETFAAQAAVVVRHVHLLAALDTRGAELGRRVDQLEALSEVGGLVSSSLVLDEVLSTIIKNAVRFSGCDGGSVMEYIEDDHSFSVRSAYASSPELLTRLREVRIELETTLVGRAARERHPIAVPDLDDVDLDPHLAVLHDDGWRSVLAVPVLRGERIIGALVVRRRTPGAFAPATVDFLETFAGQSALAVTNARLFRELELKSAELEVVSQHKSDFLASMSHELRTPLNAVIGFSEVLLERLFGDLNERQEEYLRDILSSGQHLLELLNEILDLSKVEAGRMELEPSTFSVPAALDYAIAMVRGRATVHGITITLDVDPALDMVESDELKFKQVLVNLLSNAVKFTPDGGHVSVGAHQVGRDVEVTVRDDGPGIAPEDRERIFEAFQQGRRGAPKEEGTGLGLTLCRRLVALLGGRIWLETEIGAGSTFGFSVPAGTAVPTTTAPRVDAPAIVVVDDDRASLDLLAAYLDGLGVRVVRARDGRAGLDAVRSTLPVAVVLDIRLPGMDGWAVLEHLKADSTTRDIPVVVASILDERPRGLAMGASEYLVKPVGRDELVSALRRADALPTDLGTASTEGARR</sequence>
<evidence type="ECO:0000256" key="1">
    <source>
        <dbReference type="ARBA" id="ARBA00000085"/>
    </source>
</evidence>
<dbReference type="EC" id="2.7.13.3" evidence="3"/>
<comment type="subcellular location">
    <subcellularLocation>
        <location evidence="2">Cell membrane</location>
    </subcellularLocation>
</comment>
<dbReference type="PROSITE" id="PS50109">
    <property type="entry name" value="HIS_KIN"/>
    <property type="match status" value="1"/>
</dbReference>
<dbReference type="InterPro" id="IPR003594">
    <property type="entry name" value="HATPase_dom"/>
</dbReference>
<dbReference type="Pfam" id="PF00512">
    <property type="entry name" value="HisKA"/>
    <property type="match status" value="1"/>
</dbReference>
<evidence type="ECO:0000256" key="2">
    <source>
        <dbReference type="ARBA" id="ARBA00004236"/>
    </source>
</evidence>
<evidence type="ECO:0000259" key="10">
    <source>
        <dbReference type="PROSITE" id="PS50109"/>
    </source>
</evidence>
<evidence type="ECO:0000256" key="3">
    <source>
        <dbReference type="ARBA" id="ARBA00012438"/>
    </source>
</evidence>
<comment type="caution">
    <text evidence="12">The sequence shown here is derived from an EMBL/GenBank/DDBJ whole genome shotgun (WGS) entry which is preliminary data.</text>
</comment>
<dbReference type="CDD" id="cd16922">
    <property type="entry name" value="HATPase_EvgS-ArcB-TorS-like"/>
    <property type="match status" value="1"/>
</dbReference>